<protein>
    <submittedName>
        <fullName evidence="1">Uncharacterized protein</fullName>
    </submittedName>
</protein>
<dbReference type="Proteomes" id="UP000604825">
    <property type="component" value="Unassembled WGS sequence"/>
</dbReference>
<dbReference type="EMBL" id="CAJGYO010000018">
    <property type="protein sequence ID" value="CAD6335838.1"/>
    <property type="molecule type" value="Genomic_DNA"/>
</dbReference>
<name>A0A811S4G9_9POAL</name>
<accession>A0A811S4G9</accession>
<proteinExistence type="predicted"/>
<gene>
    <name evidence="1" type="ORF">NCGR_LOCUS59936</name>
</gene>
<organism evidence="1 2">
    <name type="scientific">Miscanthus lutarioriparius</name>
    <dbReference type="NCBI Taxonomy" id="422564"/>
    <lineage>
        <taxon>Eukaryota</taxon>
        <taxon>Viridiplantae</taxon>
        <taxon>Streptophyta</taxon>
        <taxon>Embryophyta</taxon>
        <taxon>Tracheophyta</taxon>
        <taxon>Spermatophyta</taxon>
        <taxon>Magnoliopsida</taxon>
        <taxon>Liliopsida</taxon>
        <taxon>Poales</taxon>
        <taxon>Poaceae</taxon>
        <taxon>PACMAD clade</taxon>
        <taxon>Panicoideae</taxon>
        <taxon>Andropogonodae</taxon>
        <taxon>Andropogoneae</taxon>
        <taxon>Saccharinae</taxon>
        <taxon>Miscanthus</taxon>
    </lineage>
</organism>
<dbReference type="AlphaFoldDB" id="A0A811S4G9"/>
<evidence type="ECO:0000313" key="1">
    <source>
        <dbReference type="EMBL" id="CAD6335838.1"/>
    </source>
</evidence>
<keyword evidence="2" id="KW-1185">Reference proteome</keyword>
<comment type="caution">
    <text evidence="1">The sequence shown here is derived from an EMBL/GenBank/DDBJ whole genome shotgun (WGS) entry which is preliminary data.</text>
</comment>
<sequence>MANQGEMLPNHPVHVDVQAQAGRRDHRHYNLLDAARALMMLGAAAAVSTVCNPDADAAQALELFLSNSTSAALFRPRLAASWAPQLLMTATVLPSSSQGCRASCIPHGDVGAEAEDGGGSRPGGVPASRAGQQISTICHVIDLSRKTVSAVGNPNADGDAAQVLLGLVTRMLGVCLLFLPVAGRFPQADALAGAAIAKASDVLVYPAHPTELARCIISRACVLST</sequence>
<evidence type="ECO:0000313" key="2">
    <source>
        <dbReference type="Proteomes" id="UP000604825"/>
    </source>
</evidence>
<reference evidence="1" key="1">
    <citation type="submission" date="2020-10" db="EMBL/GenBank/DDBJ databases">
        <authorList>
            <person name="Han B."/>
            <person name="Lu T."/>
            <person name="Zhao Q."/>
            <person name="Huang X."/>
            <person name="Zhao Y."/>
        </authorList>
    </citation>
    <scope>NUCLEOTIDE SEQUENCE</scope>
</reference>